<evidence type="ECO:0000256" key="7">
    <source>
        <dbReference type="ARBA" id="ARBA00066362"/>
    </source>
</evidence>
<proteinExistence type="inferred from homology"/>
<dbReference type="FunFam" id="1.20.140.10:FF:000004">
    <property type="entry name" value="Acyl-CoA dehydrogenase FadE25"/>
    <property type="match status" value="1"/>
</dbReference>
<dbReference type="GO" id="GO:0003995">
    <property type="term" value="F:acyl-CoA dehydrogenase activity"/>
    <property type="evidence" value="ECO:0007669"/>
    <property type="project" value="InterPro"/>
</dbReference>
<accession>A0A8J6N2N4</accession>
<dbReference type="PROSITE" id="PS00072">
    <property type="entry name" value="ACYL_COA_DH_1"/>
    <property type="match status" value="1"/>
</dbReference>
<dbReference type="InterPro" id="IPR006091">
    <property type="entry name" value="Acyl-CoA_Oxase/DH_mid-dom"/>
</dbReference>
<evidence type="ECO:0000313" key="13">
    <source>
        <dbReference type="EMBL" id="MBC8198954.1"/>
    </source>
</evidence>
<evidence type="ECO:0000256" key="4">
    <source>
        <dbReference type="ARBA" id="ARBA00022630"/>
    </source>
</evidence>
<dbReference type="FunFam" id="2.40.110.10:FF:000001">
    <property type="entry name" value="Acyl-CoA dehydrogenase, mitochondrial"/>
    <property type="match status" value="1"/>
</dbReference>
<dbReference type="InterPro" id="IPR013786">
    <property type="entry name" value="AcylCoA_DH/ox_N"/>
</dbReference>
<keyword evidence="5 9" id="KW-0274">FAD</keyword>
<dbReference type="PROSITE" id="PS00073">
    <property type="entry name" value="ACYL_COA_DH_2"/>
    <property type="match status" value="1"/>
</dbReference>
<comment type="similarity">
    <text evidence="2 9">Belongs to the acyl-CoA dehydrogenase family.</text>
</comment>
<dbReference type="Gene3D" id="2.40.110.10">
    <property type="entry name" value="Butyryl-CoA Dehydrogenase, subunit A, domain 2"/>
    <property type="match status" value="1"/>
</dbReference>
<dbReference type="InterPro" id="IPR037069">
    <property type="entry name" value="AcylCoA_DH/ox_N_sf"/>
</dbReference>
<organism evidence="13 14">
    <name type="scientific">Candidatus Desulfaltia bathyphila</name>
    <dbReference type="NCBI Taxonomy" id="2841697"/>
    <lineage>
        <taxon>Bacteria</taxon>
        <taxon>Pseudomonadati</taxon>
        <taxon>Thermodesulfobacteriota</taxon>
        <taxon>Desulfobacteria</taxon>
        <taxon>Desulfobacterales</taxon>
        <taxon>Desulfobacterales incertae sedis</taxon>
        <taxon>Candidatus Desulfaltia</taxon>
    </lineage>
</organism>
<reference evidence="13 14" key="1">
    <citation type="submission" date="2020-08" db="EMBL/GenBank/DDBJ databases">
        <title>Bridging the membrane lipid divide: bacteria of the FCB group superphylum have the potential to synthesize archaeal ether lipids.</title>
        <authorList>
            <person name="Villanueva L."/>
            <person name="Von Meijenfeldt F.A.B."/>
            <person name="Westbye A.B."/>
            <person name="Yadav S."/>
            <person name="Hopmans E.C."/>
            <person name="Dutilh B.E."/>
            <person name="Sinninghe Damste J.S."/>
        </authorList>
    </citation>
    <scope>NUCLEOTIDE SEQUENCE [LARGE SCALE GENOMIC DNA]</scope>
    <source>
        <strain evidence="13">NIOZ-UU82</strain>
    </source>
</reference>
<dbReference type="PANTHER" id="PTHR43884:SF12">
    <property type="entry name" value="ISOVALERYL-COA DEHYDROGENASE, MITOCHONDRIAL-RELATED"/>
    <property type="match status" value="1"/>
</dbReference>
<evidence type="ECO:0000256" key="3">
    <source>
        <dbReference type="ARBA" id="ARBA00011881"/>
    </source>
</evidence>
<evidence type="ECO:0000259" key="12">
    <source>
        <dbReference type="Pfam" id="PF02771"/>
    </source>
</evidence>
<feature type="domain" description="Acyl-CoA oxidase/dehydrogenase middle" evidence="11">
    <location>
        <begin position="122"/>
        <end position="217"/>
    </location>
</feature>
<dbReference type="InterPro" id="IPR046373">
    <property type="entry name" value="Acyl-CoA_Oxase/DH_mid-dom_sf"/>
</dbReference>
<dbReference type="Proteomes" id="UP000603545">
    <property type="component" value="Unassembled WGS sequence"/>
</dbReference>
<evidence type="ECO:0000259" key="11">
    <source>
        <dbReference type="Pfam" id="PF02770"/>
    </source>
</evidence>
<dbReference type="GO" id="GO:0050660">
    <property type="term" value="F:flavin adenine dinucleotide binding"/>
    <property type="evidence" value="ECO:0007669"/>
    <property type="project" value="InterPro"/>
</dbReference>
<evidence type="ECO:0000256" key="2">
    <source>
        <dbReference type="ARBA" id="ARBA00009347"/>
    </source>
</evidence>
<dbReference type="InterPro" id="IPR009100">
    <property type="entry name" value="AcylCoA_DH/oxidase_NM_dom_sf"/>
</dbReference>
<dbReference type="PIRSF" id="PIRSF016578">
    <property type="entry name" value="HsaA"/>
    <property type="match status" value="1"/>
</dbReference>
<dbReference type="Gene3D" id="1.10.540.10">
    <property type="entry name" value="Acyl-CoA dehydrogenase/oxidase, N-terminal domain"/>
    <property type="match status" value="1"/>
</dbReference>
<evidence type="ECO:0000259" key="10">
    <source>
        <dbReference type="Pfam" id="PF00441"/>
    </source>
</evidence>
<dbReference type="PANTHER" id="PTHR43884">
    <property type="entry name" value="ACYL-COA DEHYDROGENASE"/>
    <property type="match status" value="1"/>
</dbReference>
<evidence type="ECO:0000256" key="1">
    <source>
        <dbReference type="ARBA" id="ARBA00001974"/>
    </source>
</evidence>
<keyword evidence="6 9" id="KW-0560">Oxidoreductase</keyword>
<feature type="domain" description="Acyl-CoA dehydrogenase/oxidase C-terminal" evidence="10">
    <location>
        <begin position="229"/>
        <end position="377"/>
    </location>
</feature>
<dbReference type="EC" id="1.3.8.10" evidence="7"/>
<comment type="caution">
    <text evidence="13">The sequence shown here is derived from an EMBL/GenBank/DDBJ whole genome shotgun (WGS) entry which is preliminary data.</text>
</comment>
<dbReference type="CDD" id="cd01158">
    <property type="entry name" value="SCAD_SBCAD"/>
    <property type="match status" value="1"/>
</dbReference>
<dbReference type="InterPro" id="IPR036250">
    <property type="entry name" value="AcylCo_DH-like_C"/>
</dbReference>
<dbReference type="InterPro" id="IPR006089">
    <property type="entry name" value="Acyl-CoA_DH_CS"/>
</dbReference>
<dbReference type="SUPFAM" id="SSF47203">
    <property type="entry name" value="Acyl-CoA dehydrogenase C-terminal domain-like"/>
    <property type="match status" value="1"/>
</dbReference>
<evidence type="ECO:0000256" key="6">
    <source>
        <dbReference type="ARBA" id="ARBA00023002"/>
    </source>
</evidence>
<evidence type="ECO:0000256" key="8">
    <source>
        <dbReference type="ARBA" id="ARBA00072305"/>
    </source>
</evidence>
<dbReference type="EMBL" id="JACNLL010000028">
    <property type="protein sequence ID" value="MBC8198954.1"/>
    <property type="molecule type" value="Genomic_DNA"/>
</dbReference>
<evidence type="ECO:0000313" key="14">
    <source>
        <dbReference type="Proteomes" id="UP000603545"/>
    </source>
</evidence>
<name>A0A8J6N2N4_9BACT</name>
<dbReference type="Pfam" id="PF02771">
    <property type="entry name" value="Acyl-CoA_dh_N"/>
    <property type="match status" value="1"/>
</dbReference>
<dbReference type="InterPro" id="IPR009075">
    <property type="entry name" value="AcylCo_DH/oxidase_C"/>
</dbReference>
<protein>
    <recommendedName>
        <fullName evidence="8">Cyclohex-1-ene-1-carbonyl-CoA dehydrogenase</fullName>
        <ecNumber evidence="7">1.3.8.10</ecNumber>
    </recommendedName>
</protein>
<comment type="cofactor">
    <cofactor evidence="1 9">
        <name>FAD</name>
        <dbReference type="ChEBI" id="CHEBI:57692"/>
    </cofactor>
</comment>
<evidence type="ECO:0000256" key="5">
    <source>
        <dbReference type="ARBA" id="ARBA00022827"/>
    </source>
</evidence>
<evidence type="ECO:0000256" key="9">
    <source>
        <dbReference type="RuleBase" id="RU362125"/>
    </source>
</evidence>
<dbReference type="Pfam" id="PF00441">
    <property type="entry name" value="Acyl-CoA_dh_1"/>
    <property type="match status" value="1"/>
</dbReference>
<dbReference type="FunFam" id="1.10.540.10:FF:000002">
    <property type="entry name" value="Acyl-CoA dehydrogenase FadE19"/>
    <property type="match status" value="1"/>
</dbReference>
<feature type="domain" description="Acyl-CoA dehydrogenase/oxidase N-terminal" evidence="12">
    <location>
        <begin position="6"/>
        <end position="118"/>
    </location>
</feature>
<dbReference type="AlphaFoldDB" id="A0A8J6N2N4"/>
<gene>
    <name evidence="13" type="ORF">H8E80_02745</name>
</gene>
<dbReference type="Gene3D" id="1.20.140.10">
    <property type="entry name" value="Butyryl-CoA Dehydrogenase, subunit A, domain 3"/>
    <property type="match status" value="1"/>
</dbReference>
<sequence>MSFQLTEDQLMIQTMVRDFSRNVVSPTAMKRDQTKEFPAENLKQMGELGLMGMMIPPEYNGAGTDTVSYVLALSEIAYSCASTAVVMSVQNSIVCESIYKFGTEDQKERFLKPLAAGEIIGAFALTEPNAGSDLVSQKTNAVRDGDFYILNGTKRFITSGKNSGVVIVTAVTDESKRHKGISAFLIKKETRGLIVGNTENKMGLRSSDTTDLIFEDCRIPAKDMLGKEGEGFMIAMTGLDSGRIGIAAQSVGVAQAALDAAVQYSKEREQFGRPISKFQGLRWIIADMATEIEAARQLMFSAASMKDRGEKYTAQASMAKLFASEMVNRVTAKALQIHGGYGYIKEYPVERFFRDARVFTIYEGTSEIQRIVISNHILKDKRRPNN</sequence>
<comment type="subunit">
    <text evidence="3">Homotetramer.</text>
</comment>
<dbReference type="SUPFAM" id="SSF56645">
    <property type="entry name" value="Acyl-CoA dehydrogenase NM domain-like"/>
    <property type="match status" value="1"/>
</dbReference>
<dbReference type="Pfam" id="PF02770">
    <property type="entry name" value="Acyl-CoA_dh_M"/>
    <property type="match status" value="1"/>
</dbReference>
<keyword evidence="4 9" id="KW-0285">Flavoprotein</keyword>